<feature type="transmembrane region" description="Helical" evidence="1">
    <location>
        <begin position="109"/>
        <end position="129"/>
    </location>
</feature>
<comment type="caution">
    <text evidence="2">The sequence shown here is derived from an EMBL/GenBank/DDBJ whole genome shotgun (WGS) entry which is preliminary data.</text>
</comment>
<dbReference type="Proteomes" id="UP001315278">
    <property type="component" value="Unassembled WGS sequence"/>
</dbReference>
<keyword evidence="1" id="KW-1133">Transmembrane helix</keyword>
<feature type="transmembrane region" description="Helical" evidence="1">
    <location>
        <begin position="141"/>
        <end position="163"/>
    </location>
</feature>
<feature type="transmembrane region" description="Helical" evidence="1">
    <location>
        <begin position="243"/>
        <end position="263"/>
    </location>
</feature>
<keyword evidence="3" id="KW-1185">Reference proteome</keyword>
<evidence type="ECO:0000256" key="1">
    <source>
        <dbReference type="SAM" id="Phobius"/>
    </source>
</evidence>
<evidence type="ECO:0000313" key="3">
    <source>
        <dbReference type="Proteomes" id="UP001315278"/>
    </source>
</evidence>
<reference evidence="3" key="1">
    <citation type="journal article" date="2021" name="ISME J.">
        <title>Evolutionary origin and ecological implication of a unique nif island in free-living Bradyrhizobium lineages.</title>
        <authorList>
            <person name="Tao J."/>
        </authorList>
    </citation>
    <scope>NUCLEOTIDE SEQUENCE [LARGE SCALE GENOMIC DNA]</scope>
    <source>
        <strain evidence="3">SZCCT0434</strain>
    </source>
</reference>
<keyword evidence="1" id="KW-0472">Membrane</keyword>
<proteinExistence type="predicted"/>
<accession>A0ABS5FKT5</accession>
<gene>
    <name evidence="2" type="ORF">JQ615_18630</name>
</gene>
<protein>
    <submittedName>
        <fullName evidence="2">Uncharacterized protein</fullName>
    </submittedName>
</protein>
<organism evidence="2 3">
    <name type="scientific">Bradyrhizobium jicamae</name>
    <dbReference type="NCBI Taxonomy" id="280332"/>
    <lineage>
        <taxon>Bacteria</taxon>
        <taxon>Pseudomonadati</taxon>
        <taxon>Pseudomonadota</taxon>
        <taxon>Alphaproteobacteria</taxon>
        <taxon>Hyphomicrobiales</taxon>
        <taxon>Nitrobacteraceae</taxon>
        <taxon>Bradyrhizobium</taxon>
    </lineage>
</organism>
<evidence type="ECO:0000313" key="2">
    <source>
        <dbReference type="EMBL" id="MBR0797407.1"/>
    </source>
</evidence>
<feature type="transmembrane region" description="Helical" evidence="1">
    <location>
        <begin position="78"/>
        <end position="97"/>
    </location>
</feature>
<sequence length="313" mass="32553">MRRLPAVKSRRVALASLQEIAGSLSEKYAPGKVVRTRVPEPGGNVGRKLNFSSALLSFSVLADSGLEHYRGSFQNRLMYLPLAVSAATLAASLFGIVDGRAKSHVVRDGLYGLAALTGATGLGFHGYNIVKRPGHLSWINLFYAAPVGAPVALLLAGVLGRVAERVRDDEASTLLGYPAGEVLGAVTSAGLAGTVAEAGLLHFRGAFQNPGMFLPVVVPPAAAGLLATTLFRSGNVVRRAAKLGLGLTALLGFVGVGFHAYGVSRNMGGWRNWSQNILNGPPLPAPPSFTGLALAGLAALSLVERNKKAGFHD</sequence>
<dbReference type="EMBL" id="JAFCJH010000018">
    <property type="protein sequence ID" value="MBR0797407.1"/>
    <property type="molecule type" value="Genomic_DNA"/>
</dbReference>
<feature type="transmembrane region" description="Helical" evidence="1">
    <location>
        <begin position="212"/>
        <end position="231"/>
    </location>
</feature>
<feature type="transmembrane region" description="Helical" evidence="1">
    <location>
        <begin position="283"/>
        <end position="303"/>
    </location>
</feature>
<name>A0ABS5FKT5_9BRAD</name>
<keyword evidence="1" id="KW-0812">Transmembrane</keyword>
<dbReference type="RefSeq" id="WP_212493314.1">
    <property type="nucleotide sequence ID" value="NZ_JAFCJH010000018.1"/>
</dbReference>